<reference evidence="2 3" key="1">
    <citation type="submission" date="2022-08" db="EMBL/GenBank/DDBJ databases">
        <title>novel species in genus Aeromicrobium.</title>
        <authorList>
            <person name="Ye L."/>
        </authorList>
    </citation>
    <scope>NUCLEOTIDE SEQUENCE [LARGE SCALE GENOMIC DNA]</scope>
    <source>
        <strain evidence="3">zg-Y1379</strain>
    </source>
</reference>
<dbReference type="InterPro" id="IPR014729">
    <property type="entry name" value="Rossmann-like_a/b/a_fold"/>
</dbReference>
<dbReference type="Pfam" id="PF00582">
    <property type="entry name" value="Usp"/>
    <property type="match status" value="1"/>
</dbReference>
<keyword evidence="3" id="KW-1185">Reference proteome</keyword>
<dbReference type="RefSeq" id="WP_232399736.1">
    <property type="nucleotide sequence ID" value="NZ_CP102173.1"/>
</dbReference>
<dbReference type="InterPro" id="IPR006016">
    <property type="entry name" value="UspA"/>
</dbReference>
<sequence>MAELAPIVVGIDGGPASVAALEFALREAQLRRTSVEAISCWPATARRDDSSLMQCATQEQAAEVLEHVIDTVQLRHPHTVPIVRTVTQAIPGPALVHASRNSELIVLGSTTRGPYGHHHGRKTIEHCMLYGQGPVAVVPWLAATLDQADIDIDLHQRPSTE</sequence>
<evidence type="ECO:0000259" key="1">
    <source>
        <dbReference type="Pfam" id="PF00582"/>
    </source>
</evidence>
<gene>
    <name evidence="2" type="ORF">NQV15_10305</name>
</gene>
<dbReference type="Gene3D" id="3.40.50.620">
    <property type="entry name" value="HUPs"/>
    <property type="match status" value="1"/>
</dbReference>
<feature type="domain" description="UspA" evidence="1">
    <location>
        <begin position="6"/>
        <end position="139"/>
    </location>
</feature>
<organism evidence="2 3">
    <name type="scientific">Aeromicrobium wangtongii</name>
    <dbReference type="NCBI Taxonomy" id="2969247"/>
    <lineage>
        <taxon>Bacteria</taxon>
        <taxon>Bacillati</taxon>
        <taxon>Actinomycetota</taxon>
        <taxon>Actinomycetes</taxon>
        <taxon>Propionibacteriales</taxon>
        <taxon>Nocardioidaceae</taxon>
        <taxon>Aeromicrobium</taxon>
    </lineage>
</organism>
<dbReference type="EMBL" id="CP102173">
    <property type="protein sequence ID" value="UUP12251.1"/>
    <property type="molecule type" value="Genomic_DNA"/>
</dbReference>
<evidence type="ECO:0000313" key="2">
    <source>
        <dbReference type="EMBL" id="UUP12251.1"/>
    </source>
</evidence>
<protein>
    <submittedName>
        <fullName evidence="2">Universal stress protein</fullName>
    </submittedName>
</protein>
<proteinExistence type="predicted"/>
<dbReference type="SUPFAM" id="SSF52402">
    <property type="entry name" value="Adenine nucleotide alpha hydrolases-like"/>
    <property type="match status" value="1"/>
</dbReference>
<dbReference type="Proteomes" id="UP001316184">
    <property type="component" value="Chromosome"/>
</dbReference>
<name>A0ABY5M8X0_9ACTN</name>
<accession>A0ABY5M8X0</accession>
<evidence type="ECO:0000313" key="3">
    <source>
        <dbReference type="Proteomes" id="UP001316184"/>
    </source>
</evidence>